<protein>
    <submittedName>
        <fullName evidence="2">Helix-turn-helix transcriptional regulator</fullName>
    </submittedName>
</protein>
<sequence length="282" mass="31069">MPPHPSSSVQAARESLAGRLRDIRRDAEISGRELAARCGWSESKSSRIENARTPPSDADLRAWCRACGADDQAPDLIAANRQSADAHVQWRRLQRTGLRQLQESTEHLYRRTKVFRVYVSDVIPGFLQTPGYATALLSSIVEFRGTRDDVKDAVAARMRRNAVLTTGARRFSFVLEESVLRHRLCTAEAMAAQLGHVLGAMDLAHVAVGVIPLAAQRTLWPMPTFTIFDGNRVHADTLESASTLTQPSQVELYARAFERLSQEAVRGAAARILVTDALAALD</sequence>
<dbReference type="Pfam" id="PF13560">
    <property type="entry name" value="HTH_31"/>
    <property type="match status" value="1"/>
</dbReference>
<dbReference type="InterPro" id="IPR010982">
    <property type="entry name" value="Lambda_DNA-bd_dom_sf"/>
</dbReference>
<evidence type="ECO:0000313" key="2">
    <source>
        <dbReference type="EMBL" id="WTU41710.1"/>
    </source>
</evidence>
<dbReference type="CDD" id="cd00093">
    <property type="entry name" value="HTH_XRE"/>
    <property type="match status" value="1"/>
</dbReference>
<dbReference type="AlphaFoldDB" id="A0AAU2H1A7"/>
<dbReference type="EMBL" id="CP108253">
    <property type="protein sequence ID" value="WTU41710.1"/>
    <property type="molecule type" value="Genomic_DNA"/>
</dbReference>
<dbReference type="Pfam" id="PF19054">
    <property type="entry name" value="DUF5753"/>
    <property type="match status" value="1"/>
</dbReference>
<dbReference type="SMART" id="SM00530">
    <property type="entry name" value="HTH_XRE"/>
    <property type="match status" value="1"/>
</dbReference>
<dbReference type="SUPFAM" id="SSF47413">
    <property type="entry name" value="lambda repressor-like DNA-binding domains"/>
    <property type="match status" value="1"/>
</dbReference>
<organism evidence="2">
    <name type="scientific">Streptomyces sp. NBC_00060</name>
    <dbReference type="NCBI Taxonomy" id="2975636"/>
    <lineage>
        <taxon>Bacteria</taxon>
        <taxon>Bacillati</taxon>
        <taxon>Actinomycetota</taxon>
        <taxon>Actinomycetes</taxon>
        <taxon>Kitasatosporales</taxon>
        <taxon>Streptomycetaceae</taxon>
        <taxon>Streptomyces</taxon>
    </lineage>
</organism>
<dbReference type="InterPro" id="IPR001387">
    <property type="entry name" value="Cro/C1-type_HTH"/>
</dbReference>
<proteinExistence type="predicted"/>
<dbReference type="GO" id="GO:0003677">
    <property type="term" value="F:DNA binding"/>
    <property type="evidence" value="ECO:0007669"/>
    <property type="project" value="InterPro"/>
</dbReference>
<gene>
    <name evidence="2" type="ORF">OHV25_20055</name>
</gene>
<dbReference type="Gene3D" id="1.10.260.40">
    <property type="entry name" value="lambda repressor-like DNA-binding domains"/>
    <property type="match status" value="1"/>
</dbReference>
<evidence type="ECO:0000259" key="1">
    <source>
        <dbReference type="SMART" id="SM00530"/>
    </source>
</evidence>
<name>A0AAU2H1A7_9ACTN</name>
<feature type="domain" description="HTH cro/C1-type" evidence="1">
    <location>
        <begin position="19"/>
        <end position="74"/>
    </location>
</feature>
<reference evidence="2" key="1">
    <citation type="submission" date="2022-10" db="EMBL/GenBank/DDBJ databases">
        <title>The complete genomes of actinobacterial strains from the NBC collection.</title>
        <authorList>
            <person name="Joergensen T.S."/>
            <person name="Alvarez Arevalo M."/>
            <person name="Sterndorff E.B."/>
            <person name="Faurdal D."/>
            <person name="Vuksanovic O."/>
            <person name="Mourched A.-S."/>
            <person name="Charusanti P."/>
            <person name="Shaw S."/>
            <person name="Blin K."/>
            <person name="Weber T."/>
        </authorList>
    </citation>
    <scope>NUCLEOTIDE SEQUENCE</scope>
    <source>
        <strain evidence="2">NBC_00060</strain>
    </source>
</reference>
<accession>A0AAU2H1A7</accession>
<dbReference type="InterPro" id="IPR043917">
    <property type="entry name" value="DUF5753"/>
</dbReference>